<gene>
    <name evidence="1" type="ORF">Sangu_1699700</name>
</gene>
<accession>A0AAW2MM41</accession>
<sequence>MIYWTEFLPRQNLLKVTCQSNISVSHLRPSGSRSRTTRRLWIRLQAVLVNGRPSPYLLQAAENYTFRYLGCGVLLAASFPPPVAELLRTSTICAGSSFEILRKHRWPGEKFAIRRRKAIWVSDTFNTGTLLSLPEFYGTFIARQTLYRLNGSMRSTSEGLRFGTDSRRRVNLHSFDNLPRFGTGSLLISDPQMQQFSTWQIGPTVRDL</sequence>
<protein>
    <submittedName>
        <fullName evidence="1">Uncharacterized protein</fullName>
    </submittedName>
</protein>
<evidence type="ECO:0000313" key="1">
    <source>
        <dbReference type="EMBL" id="KAL0331542.1"/>
    </source>
</evidence>
<organism evidence="1">
    <name type="scientific">Sesamum angustifolium</name>
    <dbReference type="NCBI Taxonomy" id="2727405"/>
    <lineage>
        <taxon>Eukaryota</taxon>
        <taxon>Viridiplantae</taxon>
        <taxon>Streptophyta</taxon>
        <taxon>Embryophyta</taxon>
        <taxon>Tracheophyta</taxon>
        <taxon>Spermatophyta</taxon>
        <taxon>Magnoliopsida</taxon>
        <taxon>eudicotyledons</taxon>
        <taxon>Gunneridae</taxon>
        <taxon>Pentapetalae</taxon>
        <taxon>asterids</taxon>
        <taxon>lamiids</taxon>
        <taxon>Lamiales</taxon>
        <taxon>Pedaliaceae</taxon>
        <taxon>Sesamum</taxon>
    </lineage>
</organism>
<name>A0AAW2MM41_9LAMI</name>
<reference evidence="1" key="2">
    <citation type="journal article" date="2024" name="Plant">
        <title>Genomic evolution and insights into agronomic trait innovations of Sesamum species.</title>
        <authorList>
            <person name="Miao H."/>
            <person name="Wang L."/>
            <person name="Qu L."/>
            <person name="Liu H."/>
            <person name="Sun Y."/>
            <person name="Le M."/>
            <person name="Wang Q."/>
            <person name="Wei S."/>
            <person name="Zheng Y."/>
            <person name="Lin W."/>
            <person name="Duan Y."/>
            <person name="Cao H."/>
            <person name="Xiong S."/>
            <person name="Wang X."/>
            <person name="Wei L."/>
            <person name="Li C."/>
            <person name="Ma Q."/>
            <person name="Ju M."/>
            <person name="Zhao R."/>
            <person name="Li G."/>
            <person name="Mu C."/>
            <person name="Tian Q."/>
            <person name="Mei H."/>
            <person name="Zhang T."/>
            <person name="Gao T."/>
            <person name="Zhang H."/>
        </authorList>
    </citation>
    <scope>NUCLEOTIDE SEQUENCE</scope>
    <source>
        <strain evidence="1">G01</strain>
    </source>
</reference>
<reference evidence="1" key="1">
    <citation type="submission" date="2020-06" db="EMBL/GenBank/DDBJ databases">
        <authorList>
            <person name="Li T."/>
            <person name="Hu X."/>
            <person name="Zhang T."/>
            <person name="Song X."/>
            <person name="Zhang H."/>
            <person name="Dai N."/>
            <person name="Sheng W."/>
            <person name="Hou X."/>
            <person name="Wei L."/>
        </authorList>
    </citation>
    <scope>NUCLEOTIDE SEQUENCE</scope>
    <source>
        <strain evidence="1">G01</strain>
        <tissue evidence="1">Leaf</tissue>
    </source>
</reference>
<comment type="caution">
    <text evidence="1">The sequence shown here is derived from an EMBL/GenBank/DDBJ whole genome shotgun (WGS) entry which is preliminary data.</text>
</comment>
<proteinExistence type="predicted"/>
<dbReference type="AlphaFoldDB" id="A0AAW2MM41"/>
<dbReference type="EMBL" id="JACGWK010000010">
    <property type="protein sequence ID" value="KAL0331542.1"/>
    <property type="molecule type" value="Genomic_DNA"/>
</dbReference>